<protein>
    <submittedName>
        <fullName evidence="3">Uncharacterized protein</fullName>
    </submittedName>
</protein>
<feature type="coiled-coil region" evidence="1">
    <location>
        <begin position="285"/>
        <end position="354"/>
    </location>
</feature>
<keyword evidence="4" id="KW-1185">Reference proteome</keyword>
<evidence type="ECO:0000313" key="3">
    <source>
        <dbReference type="EMBL" id="EDW78200.1"/>
    </source>
</evidence>
<feature type="region of interest" description="Disordered" evidence="2">
    <location>
        <begin position="255"/>
        <end position="274"/>
    </location>
</feature>
<dbReference type="eggNOG" id="KOG0464">
    <property type="taxonomic scope" value="Eukaryota"/>
</dbReference>
<feature type="coiled-coil region" evidence="1">
    <location>
        <begin position="105"/>
        <end position="132"/>
    </location>
</feature>
<gene>
    <name evidence="3" type="primary">Dwil\GK18633</name>
    <name evidence="3" type="ORF">Dwil_GK18633</name>
</gene>
<dbReference type="InParanoid" id="B4N1G1"/>
<keyword evidence="1" id="KW-0175">Coiled coil</keyword>
<dbReference type="EMBL" id="CH963923">
    <property type="protein sequence ID" value="EDW78200.1"/>
    <property type="molecule type" value="Genomic_DNA"/>
</dbReference>
<dbReference type="OMA" id="CVKLKRY"/>
<evidence type="ECO:0000313" key="4">
    <source>
        <dbReference type="Proteomes" id="UP000007798"/>
    </source>
</evidence>
<dbReference type="PhylomeDB" id="B4N1G1"/>
<proteinExistence type="predicted"/>
<reference evidence="3 4" key="1">
    <citation type="journal article" date="2007" name="Nature">
        <title>Evolution of genes and genomes on the Drosophila phylogeny.</title>
        <authorList>
            <consortium name="Drosophila 12 Genomes Consortium"/>
            <person name="Clark A.G."/>
            <person name="Eisen M.B."/>
            <person name="Smith D.R."/>
            <person name="Bergman C.M."/>
            <person name="Oliver B."/>
            <person name="Markow T.A."/>
            <person name="Kaufman T.C."/>
            <person name="Kellis M."/>
            <person name="Gelbart W."/>
            <person name="Iyer V.N."/>
            <person name="Pollard D.A."/>
            <person name="Sackton T.B."/>
            <person name="Larracuente A.M."/>
            <person name="Singh N.D."/>
            <person name="Abad J.P."/>
            <person name="Abt D.N."/>
            <person name="Adryan B."/>
            <person name="Aguade M."/>
            <person name="Akashi H."/>
            <person name="Anderson W.W."/>
            <person name="Aquadro C.F."/>
            <person name="Ardell D.H."/>
            <person name="Arguello R."/>
            <person name="Artieri C.G."/>
            <person name="Barbash D.A."/>
            <person name="Barker D."/>
            <person name="Barsanti P."/>
            <person name="Batterham P."/>
            <person name="Batzoglou S."/>
            <person name="Begun D."/>
            <person name="Bhutkar A."/>
            <person name="Blanco E."/>
            <person name="Bosak S.A."/>
            <person name="Bradley R.K."/>
            <person name="Brand A.D."/>
            <person name="Brent M.R."/>
            <person name="Brooks A.N."/>
            <person name="Brown R.H."/>
            <person name="Butlin R.K."/>
            <person name="Caggese C."/>
            <person name="Calvi B.R."/>
            <person name="Bernardo de Carvalho A."/>
            <person name="Caspi A."/>
            <person name="Castrezana S."/>
            <person name="Celniker S.E."/>
            <person name="Chang J.L."/>
            <person name="Chapple C."/>
            <person name="Chatterji S."/>
            <person name="Chinwalla A."/>
            <person name="Civetta A."/>
            <person name="Clifton S.W."/>
            <person name="Comeron J.M."/>
            <person name="Costello J.C."/>
            <person name="Coyne J.A."/>
            <person name="Daub J."/>
            <person name="David R.G."/>
            <person name="Delcher A.L."/>
            <person name="Delehaunty K."/>
            <person name="Do C.B."/>
            <person name="Ebling H."/>
            <person name="Edwards K."/>
            <person name="Eickbush T."/>
            <person name="Evans J.D."/>
            <person name="Filipski A."/>
            <person name="Findeiss S."/>
            <person name="Freyhult E."/>
            <person name="Fulton L."/>
            <person name="Fulton R."/>
            <person name="Garcia A.C."/>
            <person name="Gardiner A."/>
            <person name="Garfield D.A."/>
            <person name="Garvin B.E."/>
            <person name="Gibson G."/>
            <person name="Gilbert D."/>
            <person name="Gnerre S."/>
            <person name="Godfrey J."/>
            <person name="Good R."/>
            <person name="Gotea V."/>
            <person name="Gravely B."/>
            <person name="Greenberg A.J."/>
            <person name="Griffiths-Jones S."/>
            <person name="Gross S."/>
            <person name="Guigo R."/>
            <person name="Gustafson E.A."/>
            <person name="Haerty W."/>
            <person name="Hahn M.W."/>
            <person name="Halligan D.L."/>
            <person name="Halpern A.L."/>
            <person name="Halter G.M."/>
            <person name="Han M.V."/>
            <person name="Heger A."/>
            <person name="Hillier L."/>
            <person name="Hinrichs A.S."/>
            <person name="Holmes I."/>
            <person name="Hoskins R.A."/>
            <person name="Hubisz M.J."/>
            <person name="Hultmark D."/>
            <person name="Huntley M.A."/>
            <person name="Jaffe D.B."/>
            <person name="Jagadeeshan S."/>
            <person name="Jeck W.R."/>
            <person name="Johnson J."/>
            <person name="Jones C.D."/>
            <person name="Jordan W.C."/>
            <person name="Karpen G.H."/>
            <person name="Kataoka E."/>
            <person name="Keightley P.D."/>
            <person name="Kheradpour P."/>
            <person name="Kirkness E.F."/>
            <person name="Koerich L.B."/>
            <person name="Kristiansen K."/>
            <person name="Kudrna D."/>
            <person name="Kulathinal R.J."/>
            <person name="Kumar S."/>
            <person name="Kwok R."/>
            <person name="Lander E."/>
            <person name="Langley C.H."/>
            <person name="Lapoint R."/>
            <person name="Lazzaro B.P."/>
            <person name="Lee S.J."/>
            <person name="Levesque L."/>
            <person name="Li R."/>
            <person name="Lin C.F."/>
            <person name="Lin M.F."/>
            <person name="Lindblad-Toh K."/>
            <person name="Llopart A."/>
            <person name="Long M."/>
            <person name="Low L."/>
            <person name="Lozovsky E."/>
            <person name="Lu J."/>
            <person name="Luo M."/>
            <person name="Machado C.A."/>
            <person name="Makalowski W."/>
            <person name="Marzo M."/>
            <person name="Matsuda M."/>
            <person name="Matzkin L."/>
            <person name="McAllister B."/>
            <person name="McBride C.S."/>
            <person name="McKernan B."/>
            <person name="McKernan K."/>
            <person name="Mendez-Lago M."/>
            <person name="Minx P."/>
            <person name="Mollenhauer M.U."/>
            <person name="Montooth K."/>
            <person name="Mount S.M."/>
            <person name="Mu X."/>
            <person name="Myers E."/>
            <person name="Negre B."/>
            <person name="Newfeld S."/>
            <person name="Nielsen R."/>
            <person name="Noor M.A."/>
            <person name="O'Grady P."/>
            <person name="Pachter L."/>
            <person name="Papaceit M."/>
            <person name="Parisi M.J."/>
            <person name="Parisi M."/>
            <person name="Parts L."/>
            <person name="Pedersen J.S."/>
            <person name="Pesole G."/>
            <person name="Phillippy A.M."/>
            <person name="Ponting C.P."/>
            <person name="Pop M."/>
            <person name="Porcelli D."/>
            <person name="Powell J.R."/>
            <person name="Prohaska S."/>
            <person name="Pruitt K."/>
            <person name="Puig M."/>
            <person name="Quesneville H."/>
            <person name="Ram K.R."/>
            <person name="Rand D."/>
            <person name="Rasmussen M.D."/>
            <person name="Reed L.K."/>
            <person name="Reenan R."/>
            <person name="Reily A."/>
            <person name="Remington K.A."/>
            <person name="Rieger T.T."/>
            <person name="Ritchie M.G."/>
            <person name="Robin C."/>
            <person name="Rogers Y.H."/>
            <person name="Rohde C."/>
            <person name="Rozas J."/>
            <person name="Rubenfield M.J."/>
            <person name="Ruiz A."/>
            <person name="Russo S."/>
            <person name="Salzberg S.L."/>
            <person name="Sanchez-Gracia A."/>
            <person name="Saranga D.J."/>
            <person name="Sato H."/>
            <person name="Schaeffer S.W."/>
            <person name="Schatz M.C."/>
            <person name="Schlenke T."/>
            <person name="Schwartz R."/>
            <person name="Segarra C."/>
            <person name="Singh R.S."/>
            <person name="Sirot L."/>
            <person name="Sirota M."/>
            <person name="Sisneros N.B."/>
            <person name="Smith C.D."/>
            <person name="Smith T.F."/>
            <person name="Spieth J."/>
            <person name="Stage D.E."/>
            <person name="Stark A."/>
            <person name="Stephan W."/>
            <person name="Strausberg R.L."/>
            <person name="Strempel S."/>
            <person name="Sturgill D."/>
            <person name="Sutton G."/>
            <person name="Sutton G.G."/>
            <person name="Tao W."/>
            <person name="Teichmann S."/>
            <person name="Tobari Y.N."/>
            <person name="Tomimura Y."/>
            <person name="Tsolas J.M."/>
            <person name="Valente V.L."/>
            <person name="Venter E."/>
            <person name="Venter J.C."/>
            <person name="Vicario S."/>
            <person name="Vieira F.G."/>
            <person name="Vilella A.J."/>
            <person name="Villasante A."/>
            <person name="Walenz B."/>
            <person name="Wang J."/>
            <person name="Wasserman M."/>
            <person name="Watts T."/>
            <person name="Wilson D."/>
            <person name="Wilson R.K."/>
            <person name="Wing R.A."/>
            <person name="Wolfner M.F."/>
            <person name="Wong A."/>
            <person name="Wong G.K."/>
            <person name="Wu C.I."/>
            <person name="Wu G."/>
            <person name="Yamamoto D."/>
            <person name="Yang H.P."/>
            <person name="Yang S.P."/>
            <person name="Yorke J.A."/>
            <person name="Yoshida K."/>
            <person name="Zdobnov E."/>
            <person name="Zhang P."/>
            <person name="Zhang Y."/>
            <person name="Zimin A.V."/>
            <person name="Baldwin J."/>
            <person name="Abdouelleil A."/>
            <person name="Abdulkadir J."/>
            <person name="Abebe A."/>
            <person name="Abera B."/>
            <person name="Abreu J."/>
            <person name="Acer S.C."/>
            <person name="Aftuck L."/>
            <person name="Alexander A."/>
            <person name="An P."/>
            <person name="Anderson E."/>
            <person name="Anderson S."/>
            <person name="Arachi H."/>
            <person name="Azer M."/>
            <person name="Bachantsang P."/>
            <person name="Barry A."/>
            <person name="Bayul T."/>
            <person name="Berlin A."/>
            <person name="Bessette D."/>
            <person name="Bloom T."/>
            <person name="Blye J."/>
            <person name="Boguslavskiy L."/>
            <person name="Bonnet C."/>
            <person name="Boukhgalter B."/>
            <person name="Bourzgui I."/>
            <person name="Brown A."/>
            <person name="Cahill P."/>
            <person name="Channer S."/>
            <person name="Cheshatsang Y."/>
            <person name="Chuda L."/>
            <person name="Citroen M."/>
            <person name="Collymore A."/>
            <person name="Cooke P."/>
            <person name="Costello M."/>
            <person name="D'Aco K."/>
            <person name="Daza R."/>
            <person name="De Haan G."/>
            <person name="DeGray S."/>
            <person name="DeMaso C."/>
            <person name="Dhargay N."/>
            <person name="Dooley K."/>
            <person name="Dooley E."/>
            <person name="Doricent M."/>
            <person name="Dorje P."/>
            <person name="Dorjee K."/>
            <person name="Dupes A."/>
            <person name="Elong R."/>
            <person name="Falk J."/>
            <person name="Farina A."/>
            <person name="Faro S."/>
            <person name="Ferguson D."/>
            <person name="Fisher S."/>
            <person name="Foley C.D."/>
            <person name="Franke A."/>
            <person name="Friedrich D."/>
            <person name="Gadbois L."/>
            <person name="Gearin G."/>
            <person name="Gearin C.R."/>
            <person name="Giannoukos G."/>
            <person name="Goode T."/>
            <person name="Graham J."/>
            <person name="Grandbois E."/>
            <person name="Grewal S."/>
            <person name="Gyaltsen K."/>
            <person name="Hafez N."/>
            <person name="Hagos B."/>
            <person name="Hall J."/>
            <person name="Henson C."/>
            <person name="Hollinger A."/>
            <person name="Honan T."/>
            <person name="Huard M.D."/>
            <person name="Hughes L."/>
            <person name="Hurhula B."/>
            <person name="Husby M.E."/>
            <person name="Kamat A."/>
            <person name="Kanga B."/>
            <person name="Kashin S."/>
            <person name="Khazanovich D."/>
            <person name="Kisner P."/>
            <person name="Lance K."/>
            <person name="Lara M."/>
            <person name="Lee W."/>
            <person name="Lennon N."/>
            <person name="Letendre F."/>
            <person name="LeVine R."/>
            <person name="Lipovsky A."/>
            <person name="Liu X."/>
            <person name="Liu J."/>
            <person name="Liu S."/>
            <person name="Lokyitsang T."/>
            <person name="Lokyitsang Y."/>
            <person name="Lubonja R."/>
            <person name="Lui A."/>
            <person name="MacDonald P."/>
            <person name="Magnisalis V."/>
            <person name="Maru K."/>
            <person name="Matthews C."/>
            <person name="McCusker W."/>
            <person name="McDonough S."/>
            <person name="Mehta T."/>
            <person name="Meldrim J."/>
            <person name="Meneus L."/>
            <person name="Mihai O."/>
            <person name="Mihalev A."/>
            <person name="Mihova T."/>
            <person name="Mittelman R."/>
            <person name="Mlenga V."/>
            <person name="Montmayeur A."/>
            <person name="Mulrain L."/>
            <person name="Navidi A."/>
            <person name="Naylor J."/>
            <person name="Negash T."/>
            <person name="Nguyen T."/>
            <person name="Nguyen N."/>
            <person name="Nicol R."/>
            <person name="Norbu C."/>
            <person name="Norbu N."/>
            <person name="Novod N."/>
            <person name="O'Neill B."/>
            <person name="Osman S."/>
            <person name="Markiewicz E."/>
            <person name="Oyono O.L."/>
            <person name="Patti C."/>
            <person name="Phunkhang P."/>
            <person name="Pierre F."/>
            <person name="Priest M."/>
            <person name="Raghuraman S."/>
            <person name="Rege F."/>
            <person name="Reyes R."/>
            <person name="Rise C."/>
            <person name="Rogov P."/>
            <person name="Ross K."/>
            <person name="Ryan E."/>
            <person name="Settipalli S."/>
            <person name="Shea T."/>
            <person name="Sherpa N."/>
            <person name="Shi L."/>
            <person name="Shih D."/>
            <person name="Sparrow T."/>
            <person name="Spaulding J."/>
            <person name="Stalker J."/>
            <person name="Stange-Thomann N."/>
            <person name="Stavropoulos S."/>
            <person name="Stone C."/>
            <person name="Strader C."/>
            <person name="Tesfaye S."/>
            <person name="Thomson T."/>
            <person name="Thoulutsang Y."/>
            <person name="Thoulutsang D."/>
            <person name="Topham K."/>
            <person name="Topping I."/>
            <person name="Tsamla T."/>
            <person name="Vassiliev H."/>
            <person name="Vo A."/>
            <person name="Wangchuk T."/>
            <person name="Wangdi T."/>
            <person name="Weiand M."/>
            <person name="Wilkinson J."/>
            <person name="Wilson A."/>
            <person name="Yadav S."/>
            <person name="Young G."/>
            <person name="Yu Q."/>
            <person name="Zembek L."/>
            <person name="Zhong D."/>
            <person name="Zimmer A."/>
            <person name="Zwirko Z."/>
            <person name="Jaffe D.B."/>
            <person name="Alvarez P."/>
            <person name="Brockman W."/>
            <person name="Butler J."/>
            <person name="Chin C."/>
            <person name="Gnerre S."/>
            <person name="Grabherr M."/>
            <person name="Kleber M."/>
            <person name="Mauceli E."/>
            <person name="MacCallum I."/>
        </authorList>
    </citation>
    <scope>NUCLEOTIDE SEQUENCE [LARGE SCALE GENOMIC DNA]</scope>
    <source>
        <strain evidence="4">Tucson 14030-0811.24</strain>
    </source>
</reference>
<dbReference type="AlphaFoldDB" id="B4N1G1"/>
<accession>B4N1G1</accession>
<feature type="coiled-coil region" evidence="1">
    <location>
        <begin position="180"/>
        <end position="207"/>
    </location>
</feature>
<name>B4N1G1_DROWI</name>
<dbReference type="OrthoDB" id="7764536at2759"/>
<evidence type="ECO:0000256" key="1">
    <source>
        <dbReference type="SAM" id="Coils"/>
    </source>
</evidence>
<dbReference type="STRING" id="7260.B4N1G1"/>
<organism evidence="3 4">
    <name type="scientific">Drosophila willistoni</name>
    <name type="common">Fruit fly</name>
    <dbReference type="NCBI Taxonomy" id="7260"/>
    <lineage>
        <taxon>Eukaryota</taxon>
        <taxon>Metazoa</taxon>
        <taxon>Ecdysozoa</taxon>
        <taxon>Arthropoda</taxon>
        <taxon>Hexapoda</taxon>
        <taxon>Insecta</taxon>
        <taxon>Pterygota</taxon>
        <taxon>Neoptera</taxon>
        <taxon>Endopterygota</taxon>
        <taxon>Diptera</taxon>
        <taxon>Brachycera</taxon>
        <taxon>Muscomorpha</taxon>
        <taxon>Ephydroidea</taxon>
        <taxon>Drosophilidae</taxon>
        <taxon>Drosophila</taxon>
        <taxon>Sophophora</taxon>
    </lineage>
</organism>
<dbReference type="Proteomes" id="UP000007798">
    <property type="component" value="Unassembled WGS sequence"/>
</dbReference>
<dbReference type="HOGENOM" id="CLU_624494_0_0_1"/>
<sequence length="451" mass="51799">MAFSTQKEFFDVPFMNKSYDFTCQEVCVKLKSYPSTIDDRSWAADNDKKSRFVADLVACNTASDSRRGLISGVGSETFGVGVYYGSNLIVNDSLINAADGTITRMKELLVKNNVLQKRLADSEDLLRTASDEIYEIKRIMAQRYDSENSKVLKKKIKELADAKKITAIDEKELYDLLKSVDDMNKAFDILEAENANLKRLIEKQSKRCVMESLMLNPEKSNDVSYLKNKIDNFAKELAILREAEDVQLKAPKLNGEKGADNIKSGRPTDKYSFSPDKDVDNINKILQERNALRKKTEVLSDLENKIDQLQQKAEQADRISEDFVFNLSEQDQYIDEMEKEMQEMQNYYETEVDRSKCNEAMLKCRCDEMKQQLIAANCAIQRVKYQQMEIDVLHKELQERDKALNAYDCQYQQLMLKARNFKDAGYRLLDQLPLFSATTSSDCEEDGELAC</sequence>
<evidence type="ECO:0000256" key="2">
    <source>
        <dbReference type="SAM" id="MobiDB-lite"/>
    </source>
</evidence>
<dbReference type="SMR" id="B4N1G1"/>